<evidence type="ECO:0000313" key="2">
    <source>
        <dbReference type="EMBL" id="CAH0101505.1"/>
    </source>
</evidence>
<dbReference type="AlphaFoldDB" id="A0A8J2REZ5"/>
<protein>
    <submittedName>
        <fullName evidence="2">Uncharacterized protein</fullName>
    </submittedName>
</protein>
<gene>
    <name evidence="2" type="ORF">DGAL_LOCUS3837</name>
</gene>
<proteinExistence type="predicted"/>
<accession>A0A8J2REZ5</accession>
<keyword evidence="1" id="KW-1133">Transmembrane helix</keyword>
<organism evidence="2 3">
    <name type="scientific">Daphnia galeata</name>
    <dbReference type="NCBI Taxonomy" id="27404"/>
    <lineage>
        <taxon>Eukaryota</taxon>
        <taxon>Metazoa</taxon>
        <taxon>Ecdysozoa</taxon>
        <taxon>Arthropoda</taxon>
        <taxon>Crustacea</taxon>
        <taxon>Branchiopoda</taxon>
        <taxon>Diplostraca</taxon>
        <taxon>Cladocera</taxon>
        <taxon>Anomopoda</taxon>
        <taxon>Daphniidae</taxon>
        <taxon>Daphnia</taxon>
    </lineage>
</organism>
<dbReference type="Proteomes" id="UP000789390">
    <property type="component" value="Unassembled WGS sequence"/>
</dbReference>
<name>A0A8J2REZ5_9CRUS</name>
<evidence type="ECO:0000313" key="3">
    <source>
        <dbReference type="Proteomes" id="UP000789390"/>
    </source>
</evidence>
<keyword evidence="3" id="KW-1185">Reference proteome</keyword>
<feature type="transmembrane region" description="Helical" evidence="1">
    <location>
        <begin position="95"/>
        <end position="114"/>
    </location>
</feature>
<sequence>MKSHWLNKTTNNKILNLPELIVAKRKSQFSIKVLDCSHFQKTCCGIRAKALANILTKFSGIEETGIADPNVNTINPSSAPSAKVCSSFFRKIRSLLAEVVSLVLCAVLELGLHFEVAASPMPLLGGY</sequence>
<keyword evidence="1" id="KW-0812">Transmembrane</keyword>
<comment type="caution">
    <text evidence="2">The sequence shown here is derived from an EMBL/GenBank/DDBJ whole genome shotgun (WGS) entry which is preliminary data.</text>
</comment>
<dbReference type="EMBL" id="CAKKLH010000057">
    <property type="protein sequence ID" value="CAH0101505.1"/>
    <property type="molecule type" value="Genomic_DNA"/>
</dbReference>
<reference evidence="2" key="1">
    <citation type="submission" date="2021-11" db="EMBL/GenBank/DDBJ databases">
        <authorList>
            <person name="Schell T."/>
        </authorList>
    </citation>
    <scope>NUCLEOTIDE SEQUENCE</scope>
    <source>
        <strain evidence="2">M5</strain>
    </source>
</reference>
<keyword evidence="1" id="KW-0472">Membrane</keyword>
<evidence type="ECO:0000256" key="1">
    <source>
        <dbReference type="SAM" id="Phobius"/>
    </source>
</evidence>